<sequence>LDEFRELIYKLVKWRNGLAFCLEWNLGGIPVKVCDGTVSRSPCSALTSVTQWEDLAAHLDYSEGARYVRGMELMLSDTLRATLPRTRYGGQDTITTDPMVTLLVRYDRPTTVVTVSL</sequence>
<protein>
    <submittedName>
        <fullName evidence="1">Uncharacterized protein</fullName>
    </submittedName>
</protein>
<proteinExistence type="predicted"/>
<feature type="non-terminal residue" evidence="1">
    <location>
        <position position="1"/>
    </location>
</feature>
<keyword evidence="2" id="KW-1185">Reference proteome</keyword>
<accession>A0ABS8V320</accession>
<dbReference type="Proteomes" id="UP000823775">
    <property type="component" value="Unassembled WGS sequence"/>
</dbReference>
<organism evidence="1 2">
    <name type="scientific">Datura stramonium</name>
    <name type="common">Jimsonweed</name>
    <name type="synonym">Common thornapple</name>
    <dbReference type="NCBI Taxonomy" id="4076"/>
    <lineage>
        <taxon>Eukaryota</taxon>
        <taxon>Viridiplantae</taxon>
        <taxon>Streptophyta</taxon>
        <taxon>Embryophyta</taxon>
        <taxon>Tracheophyta</taxon>
        <taxon>Spermatophyta</taxon>
        <taxon>Magnoliopsida</taxon>
        <taxon>eudicotyledons</taxon>
        <taxon>Gunneridae</taxon>
        <taxon>Pentapetalae</taxon>
        <taxon>asterids</taxon>
        <taxon>lamiids</taxon>
        <taxon>Solanales</taxon>
        <taxon>Solanaceae</taxon>
        <taxon>Solanoideae</taxon>
        <taxon>Datureae</taxon>
        <taxon>Datura</taxon>
    </lineage>
</organism>
<evidence type="ECO:0000313" key="1">
    <source>
        <dbReference type="EMBL" id="MCD9641402.1"/>
    </source>
</evidence>
<reference evidence="1 2" key="1">
    <citation type="journal article" date="2021" name="BMC Genomics">
        <title>Datura genome reveals duplications of psychoactive alkaloid biosynthetic genes and high mutation rate following tissue culture.</title>
        <authorList>
            <person name="Rajewski A."/>
            <person name="Carter-House D."/>
            <person name="Stajich J."/>
            <person name="Litt A."/>
        </authorList>
    </citation>
    <scope>NUCLEOTIDE SEQUENCE [LARGE SCALE GENOMIC DNA]</scope>
    <source>
        <strain evidence="1">AR-01</strain>
    </source>
</reference>
<dbReference type="EMBL" id="JACEIK010003351">
    <property type="protein sequence ID" value="MCD9641402.1"/>
    <property type="molecule type" value="Genomic_DNA"/>
</dbReference>
<gene>
    <name evidence="1" type="ORF">HAX54_027577</name>
</gene>
<comment type="caution">
    <text evidence="1">The sequence shown here is derived from an EMBL/GenBank/DDBJ whole genome shotgun (WGS) entry which is preliminary data.</text>
</comment>
<name>A0ABS8V320_DATST</name>
<evidence type="ECO:0000313" key="2">
    <source>
        <dbReference type="Proteomes" id="UP000823775"/>
    </source>
</evidence>